<proteinExistence type="predicted"/>
<name>M0E7G4_9EURY</name>
<dbReference type="STRING" id="1227484.C471_02680"/>
<protein>
    <submittedName>
        <fullName evidence="1">Uncharacterized protein</fullName>
    </submittedName>
</protein>
<dbReference type="Proteomes" id="UP000011514">
    <property type="component" value="Unassembled WGS sequence"/>
</dbReference>
<sequence>MRRRGLLRKSAGIGAVGLAGLAGCGDGSDGSAFEEGFEGGLGETPYGGLRDALWRADGWRECSFEWTAPELSMDTLHLAVGTAVIWGADATHYVDDLAVTVEPR</sequence>
<evidence type="ECO:0000313" key="2">
    <source>
        <dbReference type="Proteomes" id="UP000011514"/>
    </source>
</evidence>
<dbReference type="PATRIC" id="fig|1227484.4.peg.549"/>
<dbReference type="AlphaFoldDB" id="M0E7G4"/>
<gene>
    <name evidence="1" type="ORF">C471_02680</name>
</gene>
<organism evidence="1 2">
    <name type="scientific">Halorubrum saccharovorum DSM 1137</name>
    <dbReference type="NCBI Taxonomy" id="1227484"/>
    <lineage>
        <taxon>Archaea</taxon>
        <taxon>Methanobacteriati</taxon>
        <taxon>Methanobacteriota</taxon>
        <taxon>Stenosarchaea group</taxon>
        <taxon>Halobacteria</taxon>
        <taxon>Halobacteriales</taxon>
        <taxon>Haloferacaceae</taxon>
        <taxon>Halorubrum</taxon>
    </lineage>
</organism>
<dbReference type="RefSeq" id="WP_004046426.1">
    <property type="nucleotide sequence ID" value="NZ_AOJE01000010.1"/>
</dbReference>
<reference evidence="1 2" key="1">
    <citation type="journal article" date="2014" name="PLoS Genet.">
        <title>Phylogenetically driven sequencing of extremely halophilic archaea reveals strategies for static and dynamic osmo-response.</title>
        <authorList>
            <person name="Becker E.A."/>
            <person name="Seitzer P.M."/>
            <person name="Tritt A."/>
            <person name="Larsen D."/>
            <person name="Krusor M."/>
            <person name="Yao A.I."/>
            <person name="Wu D."/>
            <person name="Madern D."/>
            <person name="Eisen J.A."/>
            <person name="Darling A.E."/>
            <person name="Facciotti M.T."/>
        </authorList>
    </citation>
    <scope>NUCLEOTIDE SEQUENCE [LARGE SCALE GENOMIC DNA]</scope>
    <source>
        <strain evidence="1 2">DSM 1137</strain>
    </source>
</reference>
<dbReference type="PROSITE" id="PS51257">
    <property type="entry name" value="PROKAR_LIPOPROTEIN"/>
    <property type="match status" value="1"/>
</dbReference>
<evidence type="ECO:0000313" key="1">
    <source>
        <dbReference type="EMBL" id="ELZ42862.1"/>
    </source>
</evidence>
<keyword evidence="2" id="KW-1185">Reference proteome</keyword>
<dbReference type="EMBL" id="AOJE01000010">
    <property type="protein sequence ID" value="ELZ42862.1"/>
    <property type="molecule type" value="Genomic_DNA"/>
</dbReference>
<dbReference type="OrthoDB" id="251619at2157"/>
<accession>M0E7G4</accession>
<comment type="caution">
    <text evidence="1">The sequence shown here is derived from an EMBL/GenBank/DDBJ whole genome shotgun (WGS) entry which is preliminary data.</text>
</comment>